<keyword evidence="2 7" id="KW-0349">Heme</keyword>
<dbReference type="SUPFAM" id="SSF48264">
    <property type="entry name" value="Cytochrome P450"/>
    <property type="match status" value="1"/>
</dbReference>
<comment type="cofactor">
    <cofactor evidence="7">
        <name>heme</name>
        <dbReference type="ChEBI" id="CHEBI:30413"/>
    </cofactor>
</comment>
<evidence type="ECO:0000256" key="6">
    <source>
        <dbReference type="ARBA" id="ARBA00023033"/>
    </source>
</evidence>
<dbReference type="AlphaFoldDB" id="A0A137NUT6"/>
<gene>
    <name evidence="8" type="ORF">CONCODRAFT_11610</name>
</gene>
<dbReference type="OMA" id="KHPFAGM"/>
<dbReference type="GO" id="GO:0005506">
    <property type="term" value="F:iron ion binding"/>
    <property type="evidence" value="ECO:0007669"/>
    <property type="project" value="InterPro"/>
</dbReference>
<evidence type="ECO:0000256" key="3">
    <source>
        <dbReference type="ARBA" id="ARBA00022723"/>
    </source>
</evidence>
<evidence type="ECO:0000256" key="1">
    <source>
        <dbReference type="ARBA" id="ARBA00010617"/>
    </source>
</evidence>
<keyword evidence="9" id="KW-1185">Reference proteome</keyword>
<dbReference type="OrthoDB" id="1470350at2759"/>
<sequence length="489" mass="56442">MLQYLATVLIAYASYKIYNWTRCPDEIKHLPALPMMAFFHFAFSKDSLPEKMKKAFQPMFDEYGVVRAFTHFGWSVFIADPKLCKEACAKPEIFIKTDFTKIPVSEHLMKFFGGSQVLSNNGSEWKRHRKVINPIFNQTWNTELFGECAKDVIAEWEKQAGGEVKVHDTIQRMTLDVFGRAIFDINFNAVKDKASRLYHLYNDITQQCFGQALYLIAPFMEHVPYFRRPNLGKQLDEYHGFVEEMMAQKKKQLHEGSAKSKDLITAFIESNEKEDEFKLTNDEIRDNITIFILAGHDTTSNTLASTLYYLARYPEIQDKLRKEVLEALDHPTELVTPTVDQLKHVPYMDLVTKESMRIMTTAVNLQRDTAQTYTLSNGLTIPKGTAVFFHLWGLHKNPTAFPNPEEFNPDRFSDLHNEESRNWQPFLTGPRSCIGMTFSLMEQRVTIAMLLQKFEFSIGKEDPNYENLNISPSGLVHPKDLALTIKLRA</sequence>
<name>A0A137NUT6_CONC2</name>
<dbReference type="PANTHER" id="PTHR24291">
    <property type="entry name" value="CYTOCHROME P450 FAMILY 4"/>
    <property type="match status" value="1"/>
</dbReference>
<evidence type="ECO:0000256" key="2">
    <source>
        <dbReference type="ARBA" id="ARBA00022617"/>
    </source>
</evidence>
<feature type="binding site" description="axial binding residue" evidence="7">
    <location>
        <position position="433"/>
    </location>
    <ligand>
        <name>heme</name>
        <dbReference type="ChEBI" id="CHEBI:30413"/>
    </ligand>
    <ligandPart>
        <name>Fe</name>
        <dbReference type="ChEBI" id="CHEBI:18248"/>
    </ligandPart>
</feature>
<comment type="similarity">
    <text evidence="1">Belongs to the cytochrome P450 family.</text>
</comment>
<dbReference type="Proteomes" id="UP000070444">
    <property type="component" value="Unassembled WGS sequence"/>
</dbReference>
<keyword evidence="5 7" id="KW-0408">Iron</keyword>
<dbReference type="InterPro" id="IPR001128">
    <property type="entry name" value="Cyt_P450"/>
</dbReference>
<organism evidence="8 9">
    <name type="scientific">Conidiobolus coronatus (strain ATCC 28846 / CBS 209.66 / NRRL 28638)</name>
    <name type="common">Delacroixia coronata</name>
    <dbReference type="NCBI Taxonomy" id="796925"/>
    <lineage>
        <taxon>Eukaryota</taxon>
        <taxon>Fungi</taxon>
        <taxon>Fungi incertae sedis</taxon>
        <taxon>Zoopagomycota</taxon>
        <taxon>Entomophthoromycotina</taxon>
        <taxon>Entomophthoromycetes</taxon>
        <taxon>Entomophthorales</taxon>
        <taxon>Ancylistaceae</taxon>
        <taxon>Conidiobolus</taxon>
    </lineage>
</organism>
<proteinExistence type="inferred from homology"/>
<dbReference type="PANTHER" id="PTHR24291:SF50">
    <property type="entry name" value="BIFUNCTIONAL ALBAFLAVENONE MONOOXYGENASE_TERPENE SYNTHASE"/>
    <property type="match status" value="1"/>
</dbReference>
<dbReference type="Gene3D" id="1.10.630.10">
    <property type="entry name" value="Cytochrome P450"/>
    <property type="match status" value="1"/>
</dbReference>
<keyword evidence="6" id="KW-0503">Monooxygenase</keyword>
<dbReference type="PRINTS" id="PR00385">
    <property type="entry name" value="P450"/>
</dbReference>
<dbReference type="InterPro" id="IPR036396">
    <property type="entry name" value="Cyt_P450_sf"/>
</dbReference>
<dbReference type="InterPro" id="IPR002401">
    <property type="entry name" value="Cyt_P450_E_grp-I"/>
</dbReference>
<dbReference type="GO" id="GO:0004497">
    <property type="term" value="F:monooxygenase activity"/>
    <property type="evidence" value="ECO:0007669"/>
    <property type="project" value="UniProtKB-KW"/>
</dbReference>
<reference evidence="8 9" key="1">
    <citation type="journal article" date="2015" name="Genome Biol. Evol.">
        <title>Phylogenomic analyses indicate that early fungi evolved digesting cell walls of algal ancestors of land plants.</title>
        <authorList>
            <person name="Chang Y."/>
            <person name="Wang S."/>
            <person name="Sekimoto S."/>
            <person name="Aerts A.L."/>
            <person name="Choi C."/>
            <person name="Clum A."/>
            <person name="LaButti K.M."/>
            <person name="Lindquist E.A."/>
            <person name="Yee Ngan C."/>
            <person name="Ohm R.A."/>
            <person name="Salamov A.A."/>
            <person name="Grigoriev I.V."/>
            <person name="Spatafora J.W."/>
            <person name="Berbee M.L."/>
        </authorList>
    </citation>
    <scope>NUCLEOTIDE SEQUENCE [LARGE SCALE GENOMIC DNA]</scope>
    <source>
        <strain evidence="8 9">NRRL 28638</strain>
    </source>
</reference>
<dbReference type="GO" id="GO:0020037">
    <property type="term" value="F:heme binding"/>
    <property type="evidence" value="ECO:0007669"/>
    <property type="project" value="InterPro"/>
</dbReference>
<keyword evidence="3 7" id="KW-0479">Metal-binding</keyword>
<dbReference type="Pfam" id="PF00067">
    <property type="entry name" value="p450"/>
    <property type="match status" value="1"/>
</dbReference>
<evidence type="ECO:0000313" key="8">
    <source>
        <dbReference type="EMBL" id="KXN66519.1"/>
    </source>
</evidence>
<evidence type="ECO:0000256" key="7">
    <source>
        <dbReference type="PIRSR" id="PIRSR602401-1"/>
    </source>
</evidence>
<keyword evidence="4" id="KW-0560">Oxidoreductase</keyword>
<accession>A0A137NUT6</accession>
<dbReference type="GO" id="GO:0016705">
    <property type="term" value="F:oxidoreductase activity, acting on paired donors, with incorporation or reduction of molecular oxygen"/>
    <property type="evidence" value="ECO:0007669"/>
    <property type="project" value="InterPro"/>
</dbReference>
<protein>
    <submittedName>
        <fullName evidence="8">Cytochrome P450</fullName>
    </submittedName>
</protein>
<dbReference type="InterPro" id="IPR050196">
    <property type="entry name" value="Cytochrome_P450_Monoox"/>
</dbReference>
<evidence type="ECO:0000256" key="4">
    <source>
        <dbReference type="ARBA" id="ARBA00023002"/>
    </source>
</evidence>
<dbReference type="PRINTS" id="PR00463">
    <property type="entry name" value="EP450I"/>
</dbReference>
<evidence type="ECO:0000256" key="5">
    <source>
        <dbReference type="ARBA" id="ARBA00023004"/>
    </source>
</evidence>
<dbReference type="STRING" id="796925.A0A137NUT6"/>
<dbReference type="EMBL" id="KQ964715">
    <property type="protein sequence ID" value="KXN66519.1"/>
    <property type="molecule type" value="Genomic_DNA"/>
</dbReference>
<evidence type="ECO:0000313" key="9">
    <source>
        <dbReference type="Proteomes" id="UP000070444"/>
    </source>
</evidence>